<organism evidence="4 5">
    <name type="scientific">Methanoculleus sediminis</name>
    <dbReference type="NCBI Taxonomy" id="1550566"/>
    <lineage>
        <taxon>Archaea</taxon>
        <taxon>Methanobacteriati</taxon>
        <taxon>Methanobacteriota</taxon>
        <taxon>Stenosarchaea group</taxon>
        <taxon>Methanomicrobia</taxon>
        <taxon>Methanomicrobiales</taxon>
        <taxon>Methanomicrobiaceae</taxon>
        <taxon>Methanoculleus</taxon>
    </lineage>
</organism>
<dbReference type="RefSeq" id="WP_048180464.1">
    <property type="nucleotide sequence ID" value="NZ_JXOJ01000001.1"/>
</dbReference>
<keyword evidence="2" id="KW-0472">Membrane</keyword>
<comment type="similarity">
    <text evidence="1">Belongs to the CapA family.</text>
</comment>
<dbReference type="STRING" id="1550566.SZ63_02420"/>
<name>A0A0H1R9Q0_9EURY</name>
<dbReference type="PANTHER" id="PTHR33393">
    <property type="entry name" value="POLYGLUTAMINE SYNTHESIS ACCESSORY PROTEIN RV0574C-RELATED"/>
    <property type="match status" value="1"/>
</dbReference>
<proteinExistence type="inferred from homology"/>
<dbReference type="InterPro" id="IPR029052">
    <property type="entry name" value="Metallo-depent_PP-like"/>
</dbReference>
<keyword evidence="2" id="KW-0812">Transmembrane</keyword>
<keyword evidence="5" id="KW-1185">Reference proteome</keyword>
<evidence type="ECO:0000313" key="4">
    <source>
        <dbReference type="EMBL" id="KLK89302.1"/>
    </source>
</evidence>
<dbReference type="Proteomes" id="UP000035301">
    <property type="component" value="Unassembled WGS sequence"/>
</dbReference>
<evidence type="ECO:0000259" key="3">
    <source>
        <dbReference type="SMART" id="SM00854"/>
    </source>
</evidence>
<gene>
    <name evidence="4" type="ORF">SZ63_02420</name>
</gene>
<dbReference type="InterPro" id="IPR019079">
    <property type="entry name" value="Capsule_synth_CapA"/>
</dbReference>
<sequence>MTSVRLRAVGDVLLWIRNGKRPFARVQHELRRKDLLFGNLETVLSKSGTESRKRWVNTTPPEAGEFLKEAGFDILSVANNHTLDMGREGFENTLEGLEARGIAYVGGGRGDDPTEGLVVEQNGIRFGFLAYTSGRFRSPPGVTVAKLKKKAVIEEIRALKDRCDHVVVSLHWGIENTYYPSPDQVRLAHAFIDNGATLILGHHSHTIQGLERYKDGLIAYSLGNFQFDTEIFKEQINSSMILSVDFDRDGIRDYTTIPCVINSDFQPEVAEGRTRELVERWIAKCSERVRNGNVTRQWWFEQIGADYLEYNLESYRYRIRQHGLAPLVECGVWLFTPFCLNCYAGLIRKRLRERSIGGRA</sequence>
<dbReference type="SMART" id="SM00854">
    <property type="entry name" value="PGA_cap"/>
    <property type="match status" value="1"/>
</dbReference>
<dbReference type="EMBL" id="JXOJ01000001">
    <property type="protein sequence ID" value="KLK89302.1"/>
    <property type="molecule type" value="Genomic_DNA"/>
</dbReference>
<reference evidence="4 5" key="1">
    <citation type="journal article" date="2015" name="Int. J. Syst. Evol. Microbiol.">
        <title>Methanoculleus sediminis sp. nov., a methanogen from sediments near a submarine mud volcano.</title>
        <authorList>
            <person name="Chen S.C."/>
            <person name="Chen M.F."/>
            <person name="Lai M.C."/>
            <person name="Weng C.Y."/>
            <person name="Wu S.Y."/>
            <person name="Lin S."/>
            <person name="Yang T.F."/>
            <person name="Chen P.C."/>
        </authorList>
    </citation>
    <scope>NUCLEOTIDE SEQUENCE [LARGE SCALE GENOMIC DNA]</scope>
    <source>
        <strain evidence="4 5">S3Fa</strain>
    </source>
</reference>
<dbReference type="AlphaFoldDB" id="A0A0H1R9Q0"/>
<evidence type="ECO:0000256" key="1">
    <source>
        <dbReference type="ARBA" id="ARBA00005662"/>
    </source>
</evidence>
<feature type="transmembrane region" description="Helical" evidence="2">
    <location>
        <begin position="324"/>
        <end position="346"/>
    </location>
</feature>
<comment type="caution">
    <text evidence="4">The sequence shown here is derived from an EMBL/GenBank/DDBJ whole genome shotgun (WGS) entry which is preliminary data.</text>
</comment>
<accession>A0A0H1R9Q0</accession>
<dbReference type="Gene3D" id="3.60.21.10">
    <property type="match status" value="1"/>
</dbReference>
<dbReference type="Pfam" id="PF09587">
    <property type="entry name" value="PGA_cap"/>
    <property type="match status" value="1"/>
</dbReference>
<dbReference type="CDD" id="cd07381">
    <property type="entry name" value="MPP_CapA"/>
    <property type="match status" value="1"/>
</dbReference>
<dbReference type="OrthoDB" id="199819at2157"/>
<dbReference type="SUPFAM" id="SSF56300">
    <property type="entry name" value="Metallo-dependent phosphatases"/>
    <property type="match status" value="1"/>
</dbReference>
<protein>
    <submittedName>
        <fullName evidence="4">Poly-gamma-glutamate biosynthesis protein</fullName>
    </submittedName>
</protein>
<evidence type="ECO:0000313" key="5">
    <source>
        <dbReference type="Proteomes" id="UP000035301"/>
    </source>
</evidence>
<dbReference type="PATRIC" id="fig|1550566.3.peg.512"/>
<evidence type="ECO:0000256" key="2">
    <source>
        <dbReference type="SAM" id="Phobius"/>
    </source>
</evidence>
<dbReference type="InterPro" id="IPR052169">
    <property type="entry name" value="CW_Biosynth-Accessory"/>
</dbReference>
<feature type="domain" description="Capsule synthesis protein CapA" evidence="3">
    <location>
        <begin position="5"/>
        <end position="229"/>
    </location>
</feature>
<keyword evidence="2" id="KW-1133">Transmembrane helix</keyword>
<dbReference type="PANTHER" id="PTHR33393:SF11">
    <property type="entry name" value="POLYGLUTAMINE SYNTHESIS ACCESSORY PROTEIN RV0574C-RELATED"/>
    <property type="match status" value="1"/>
</dbReference>